<dbReference type="VEuPathDB" id="FungiDB:AeMF1_001510"/>
<reference evidence="2 3" key="1">
    <citation type="submission" date="2019-07" db="EMBL/GenBank/DDBJ databases">
        <title>Genomics analysis of Aphanomyces spp. identifies a new class of oomycete effector associated with host adaptation.</title>
        <authorList>
            <person name="Gaulin E."/>
        </authorList>
    </citation>
    <scope>NUCLEOTIDE SEQUENCE [LARGE SCALE GENOMIC DNA]</scope>
    <source>
        <strain evidence="2 3">ATCC 201684</strain>
    </source>
</reference>
<feature type="transmembrane region" description="Helical" evidence="1">
    <location>
        <begin position="261"/>
        <end position="285"/>
    </location>
</feature>
<sequence length="373" mass="42284">MSSTSSVCRLCRISLSHCHLHRSSGRLPATPIQLDYNASKQYAADLQQIYNRSAIPVGNMYYRDSANFVDVMRTLVKVSSTCPDRLQLLHDILGTPYFPPDLKDSVVSCICSRRSCDAVARSWQFQLMTTPSSIVAAWIVDGDDILGHIHDVKTVYVVFVPAKQGTTWRWMKFIFRSLVALAILRRLVLDYLVQIWRLHTSLLCLNANSPSTVAEYEIDLGDPSLLIFYQPWLCTAFVVDIWISCEYIGLACIRLCQTYDMPAFCISILYLGRLVWCSYATLVAVNKACEHPWRPRAAQSWLPTNSNHLSIMAYLVAGVLTFLQSLWPRLVEIYTWLFAVCGTYDDAGQIVVMDVIVVMLIFVLPICGFPLFH</sequence>
<gene>
    <name evidence="2" type="ORF">Ae201684_008644</name>
</gene>
<comment type="caution">
    <text evidence="2">The sequence shown here is derived from an EMBL/GenBank/DDBJ whole genome shotgun (WGS) entry which is preliminary data.</text>
</comment>
<keyword evidence="1" id="KW-0812">Transmembrane</keyword>
<keyword evidence="3" id="KW-1185">Reference proteome</keyword>
<dbReference type="Proteomes" id="UP000481153">
    <property type="component" value="Unassembled WGS sequence"/>
</dbReference>
<evidence type="ECO:0000313" key="2">
    <source>
        <dbReference type="EMBL" id="KAF0734797.1"/>
    </source>
</evidence>
<dbReference type="EMBL" id="VJMJ01000106">
    <property type="protein sequence ID" value="KAF0734797.1"/>
    <property type="molecule type" value="Genomic_DNA"/>
</dbReference>
<accession>A0A6G0X4P1</accession>
<feature type="transmembrane region" description="Helical" evidence="1">
    <location>
        <begin position="347"/>
        <end position="372"/>
    </location>
</feature>
<dbReference type="AlphaFoldDB" id="A0A6G0X4P1"/>
<keyword evidence="1" id="KW-1133">Transmembrane helix</keyword>
<organism evidence="2 3">
    <name type="scientific">Aphanomyces euteiches</name>
    <dbReference type="NCBI Taxonomy" id="100861"/>
    <lineage>
        <taxon>Eukaryota</taxon>
        <taxon>Sar</taxon>
        <taxon>Stramenopiles</taxon>
        <taxon>Oomycota</taxon>
        <taxon>Saprolegniomycetes</taxon>
        <taxon>Saprolegniales</taxon>
        <taxon>Verrucalvaceae</taxon>
        <taxon>Aphanomyces</taxon>
    </lineage>
</organism>
<evidence type="ECO:0000313" key="3">
    <source>
        <dbReference type="Proteomes" id="UP000481153"/>
    </source>
</evidence>
<proteinExistence type="predicted"/>
<name>A0A6G0X4P1_9STRA</name>
<keyword evidence="1" id="KW-0472">Membrane</keyword>
<protein>
    <submittedName>
        <fullName evidence="2">Uncharacterized protein</fullName>
    </submittedName>
</protein>
<feature type="transmembrane region" description="Helical" evidence="1">
    <location>
        <begin position="306"/>
        <end position="327"/>
    </location>
</feature>
<evidence type="ECO:0000256" key="1">
    <source>
        <dbReference type="SAM" id="Phobius"/>
    </source>
</evidence>